<dbReference type="EMBL" id="BDUD01000001">
    <property type="protein sequence ID" value="GBG19376.1"/>
    <property type="molecule type" value="Genomic_DNA"/>
</dbReference>
<dbReference type="GO" id="GO:0007165">
    <property type="term" value="P:signal transduction"/>
    <property type="evidence" value="ECO:0007669"/>
    <property type="project" value="TreeGrafter"/>
</dbReference>
<feature type="domain" description="PDZ" evidence="6">
    <location>
        <begin position="127"/>
        <end position="197"/>
    </location>
</feature>
<keyword evidence="2 5" id="KW-0645">Protease</keyword>
<dbReference type="NCBIfam" id="TIGR00225">
    <property type="entry name" value="prc"/>
    <property type="match status" value="1"/>
</dbReference>
<protein>
    <submittedName>
        <fullName evidence="7">Carboxyl-terminal protease</fullName>
    </submittedName>
</protein>
<evidence type="ECO:0000256" key="2">
    <source>
        <dbReference type="ARBA" id="ARBA00022670"/>
    </source>
</evidence>
<dbReference type="GO" id="GO:0008236">
    <property type="term" value="F:serine-type peptidase activity"/>
    <property type="evidence" value="ECO:0007669"/>
    <property type="project" value="UniProtKB-KW"/>
</dbReference>
<dbReference type="InterPro" id="IPR028204">
    <property type="entry name" value="Tricorn_C1"/>
</dbReference>
<dbReference type="FunFam" id="2.30.42.10:FF:000063">
    <property type="entry name" value="Peptidase, S41 family"/>
    <property type="match status" value="1"/>
</dbReference>
<name>A0A2R5FKQ6_NOSCO</name>
<dbReference type="InterPro" id="IPR054626">
    <property type="entry name" value="Cterm_S41_CtpC"/>
</dbReference>
<dbReference type="GO" id="GO:0004175">
    <property type="term" value="F:endopeptidase activity"/>
    <property type="evidence" value="ECO:0007669"/>
    <property type="project" value="TreeGrafter"/>
</dbReference>
<dbReference type="InterPro" id="IPR036034">
    <property type="entry name" value="PDZ_sf"/>
</dbReference>
<dbReference type="Pfam" id="PF13180">
    <property type="entry name" value="PDZ_2"/>
    <property type="match status" value="1"/>
</dbReference>
<dbReference type="InterPro" id="IPR004447">
    <property type="entry name" value="Peptidase_S41A"/>
</dbReference>
<keyword evidence="4 5" id="KW-0720">Serine protease</keyword>
<dbReference type="InterPro" id="IPR029045">
    <property type="entry name" value="ClpP/crotonase-like_dom_sf"/>
</dbReference>
<dbReference type="Gene3D" id="3.30.750.44">
    <property type="match status" value="1"/>
</dbReference>
<comment type="similarity">
    <text evidence="1 5">Belongs to the peptidase S41A family.</text>
</comment>
<dbReference type="SMART" id="SM00228">
    <property type="entry name" value="PDZ"/>
    <property type="match status" value="1"/>
</dbReference>
<dbReference type="SUPFAM" id="SSF52096">
    <property type="entry name" value="ClpP/crotonase"/>
    <property type="match status" value="1"/>
</dbReference>
<evidence type="ECO:0000256" key="4">
    <source>
        <dbReference type="ARBA" id="ARBA00022825"/>
    </source>
</evidence>
<dbReference type="SMART" id="SM00245">
    <property type="entry name" value="TSPc"/>
    <property type="match status" value="1"/>
</dbReference>
<proteinExistence type="inferred from homology"/>
<dbReference type="Proteomes" id="UP000245124">
    <property type="component" value="Unassembled WGS sequence"/>
</dbReference>
<dbReference type="PROSITE" id="PS50106">
    <property type="entry name" value="PDZ"/>
    <property type="match status" value="1"/>
</dbReference>
<keyword evidence="8" id="KW-1185">Reference proteome</keyword>
<dbReference type="GO" id="GO:0006508">
    <property type="term" value="P:proteolysis"/>
    <property type="evidence" value="ECO:0007669"/>
    <property type="project" value="UniProtKB-KW"/>
</dbReference>
<evidence type="ECO:0000256" key="3">
    <source>
        <dbReference type="ARBA" id="ARBA00022801"/>
    </source>
</evidence>
<keyword evidence="3 5" id="KW-0378">Hydrolase</keyword>
<accession>A0A2R5FKQ6</accession>
<organism evidence="7 8">
    <name type="scientific">Nostoc commune NIES-4072</name>
    <dbReference type="NCBI Taxonomy" id="2005467"/>
    <lineage>
        <taxon>Bacteria</taxon>
        <taxon>Bacillati</taxon>
        <taxon>Cyanobacteriota</taxon>
        <taxon>Cyanophyceae</taxon>
        <taxon>Nostocales</taxon>
        <taxon>Nostocaceae</taxon>
        <taxon>Nostoc</taxon>
    </lineage>
</organism>
<dbReference type="Gene3D" id="3.90.226.10">
    <property type="entry name" value="2-enoyl-CoA Hydratase, Chain A, domain 1"/>
    <property type="match status" value="1"/>
</dbReference>
<dbReference type="PANTHER" id="PTHR32060:SF30">
    <property type="entry name" value="CARBOXY-TERMINAL PROCESSING PROTEASE CTPA"/>
    <property type="match status" value="1"/>
</dbReference>
<reference evidence="7 8" key="1">
    <citation type="submission" date="2017-06" db="EMBL/GenBank/DDBJ databases">
        <title>Genome sequencing of cyanobaciteial culture collection at National Institute for Environmental Studies (NIES).</title>
        <authorList>
            <person name="Hirose Y."/>
            <person name="Shimura Y."/>
            <person name="Fujisawa T."/>
            <person name="Nakamura Y."/>
            <person name="Kawachi M."/>
        </authorList>
    </citation>
    <scope>NUCLEOTIDE SEQUENCE [LARGE SCALE GENOMIC DNA]</scope>
    <source>
        <strain evidence="7 8">NIES-4072</strain>
    </source>
</reference>
<evidence type="ECO:0000259" key="6">
    <source>
        <dbReference type="PROSITE" id="PS50106"/>
    </source>
</evidence>
<dbReference type="AlphaFoldDB" id="A0A2R5FKQ6"/>
<dbReference type="GO" id="GO:0030288">
    <property type="term" value="C:outer membrane-bounded periplasmic space"/>
    <property type="evidence" value="ECO:0007669"/>
    <property type="project" value="TreeGrafter"/>
</dbReference>
<dbReference type="InterPro" id="IPR005151">
    <property type="entry name" value="Tail-specific_protease"/>
</dbReference>
<gene>
    <name evidence="7" type="ORF">NIES4072_30430</name>
</gene>
<dbReference type="PANTHER" id="PTHR32060">
    <property type="entry name" value="TAIL-SPECIFIC PROTEASE"/>
    <property type="match status" value="1"/>
</dbReference>
<dbReference type="Gene3D" id="2.30.42.10">
    <property type="match status" value="1"/>
</dbReference>
<dbReference type="CDD" id="cd07560">
    <property type="entry name" value="Peptidase_S41_CPP"/>
    <property type="match status" value="1"/>
</dbReference>
<comment type="caution">
    <text evidence="7">The sequence shown here is derived from an EMBL/GenBank/DDBJ whole genome shotgun (WGS) entry which is preliminary data.</text>
</comment>
<evidence type="ECO:0000256" key="1">
    <source>
        <dbReference type="ARBA" id="ARBA00009179"/>
    </source>
</evidence>
<dbReference type="InterPro" id="IPR001478">
    <property type="entry name" value="PDZ"/>
</dbReference>
<evidence type="ECO:0000256" key="5">
    <source>
        <dbReference type="RuleBase" id="RU004404"/>
    </source>
</evidence>
<evidence type="ECO:0000313" key="8">
    <source>
        <dbReference type="Proteomes" id="UP000245124"/>
    </source>
</evidence>
<dbReference type="NCBIfam" id="NF045590">
    <property type="entry name" value="Cterm_S41_CtpC"/>
    <property type="match status" value="1"/>
</dbReference>
<dbReference type="Pfam" id="PF14684">
    <property type="entry name" value="Tricorn_C1"/>
    <property type="match status" value="1"/>
</dbReference>
<evidence type="ECO:0000313" key="7">
    <source>
        <dbReference type="EMBL" id="GBG19376.1"/>
    </source>
</evidence>
<sequence length="448" mass="48954">MVACVRLSILTIYFPSDAAVIMVITKSRLVLGATAVTLSTIAVTSLGIHSRGQALFKASPKQLVDEVWQNIYRNYVDGTFNQVDWQAVRKEYLSKSYSNPQEAYKSIREMLKKLDDPYTRFMDPAEFKNMQVDTSGELTGIGITISQDEKTKQLVVIAPIEDTPAFKAGVLAKDIILKINGKNTKGMDTNQAVSLIRGEAGTQVSLTIQRDGQTKQFDIKRARIEIHPVKYSQKKTPAGNLGYIRLNQFSANAGKEMQTAIKDLESKQVAGYILDLRGNPGGLLFSSVEIARMWIDKGKIVSTVERQGEAEKEEANGRALTNKPLVVLVDKGSASASEILSGALQDNKRATLVGTQTFGKGLVQSVRPLEDGSGLAVTIAHYYTPNGTDINHKGISPDVKVDLTKAQMEELWLHERDKLATLADPQFAKAVDIIGKKIAAKGAATAEK</sequence>
<dbReference type="CDD" id="cd06782">
    <property type="entry name" value="cpPDZ_CPP-like"/>
    <property type="match status" value="1"/>
</dbReference>
<dbReference type="Pfam" id="PF03572">
    <property type="entry name" value="Peptidase_S41"/>
    <property type="match status" value="1"/>
</dbReference>
<dbReference type="SUPFAM" id="SSF50156">
    <property type="entry name" value="PDZ domain-like"/>
    <property type="match status" value="1"/>
</dbReference>